<proteinExistence type="predicted"/>
<gene>
    <name evidence="1" type="ORF">BPAE_0003g01550</name>
</gene>
<dbReference type="AlphaFoldDB" id="A0A4Z1G756"/>
<dbReference type="Proteomes" id="UP000297910">
    <property type="component" value="Unassembled WGS sequence"/>
</dbReference>
<keyword evidence="2" id="KW-1185">Reference proteome</keyword>
<sequence length="78" mass="8940">MQKRIARRMAVKLLRPSLYIHRFVVCEGADAVEGQGSADDYRGGNPQRTTDVHASGLLQSEMYESRFMKDDMRDYSQV</sequence>
<reference evidence="1 2" key="1">
    <citation type="submission" date="2017-12" db="EMBL/GenBank/DDBJ databases">
        <title>Comparative genomics of Botrytis spp.</title>
        <authorList>
            <person name="Valero-Jimenez C.A."/>
            <person name="Tapia P."/>
            <person name="Veloso J."/>
            <person name="Silva-Moreno E."/>
            <person name="Staats M."/>
            <person name="Valdes J.H."/>
            <person name="Van Kan J.A.L."/>
        </authorList>
    </citation>
    <scope>NUCLEOTIDE SEQUENCE [LARGE SCALE GENOMIC DNA]</scope>
    <source>
        <strain evidence="1 2">Bp0003</strain>
    </source>
</reference>
<name>A0A4Z1G756_9HELO</name>
<accession>A0A4Z1G756</accession>
<organism evidence="1 2">
    <name type="scientific">Botrytis paeoniae</name>
    <dbReference type="NCBI Taxonomy" id="278948"/>
    <lineage>
        <taxon>Eukaryota</taxon>
        <taxon>Fungi</taxon>
        <taxon>Dikarya</taxon>
        <taxon>Ascomycota</taxon>
        <taxon>Pezizomycotina</taxon>
        <taxon>Leotiomycetes</taxon>
        <taxon>Helotiales</taxon>
        <taxon>Sclerotiniaceae</taxon>
        <taxon>Botrytis</taxon>
    </lineage>
</organism>
<protein>
    <submittedName>
        <fullName evidence="1">Uncharacterized protein</fullName>
    </submittedName>
</protein>
<comment type="caution">
    <text evidence="1">The sequence shown here is derived from an EMBL/GenBank/DDBJ whole genome shotgun (WGS) entry which is preliminary data.</text>
</comment>
<evidence type="ECO:0000313" key="1">
    <source>
        <dbReference type="EMBL" id="TGO30869.1"/>
    </source>
</evidence>
<evidence type="ECO:0000313" key="2">
    <source>
        <dbReference type="Proteomes" id="UP000297910"/>
    </source>
</evidence>
<dbReference type="EMBL" id="PQXI01000003">
    <property type="protein sequence ID" value="TGO30869.1"/>
    <property type="molecule type" value="Genomic_DNA"/>
</dbReference>